<protein>
    <submittedName>
        <fullName evidence="1">Uncharacterized protein</fullName>
    </submittedName>
</protein>
<evidence type="ECO:0000313" key="1">
    <source>
        <dbReference type="EMBL" id="KAF2623671.1"/>
    </source>
</evidence>
<dbReference type="Proteomes" id="UP000799754">
    <property type="component" value="Unassembled WGS sequence"/>
</dbReference>
<keyword evidence="2" id="KW-1185">Reference proteome</keyword>
<reference evidence="1" key="1">
    <citation type="journal article" date="2020" name="Stud. Mycol.">
        <title>101 Dothideomycetes genomes: a test case for predicting lifestyles and emergence of pathogens.</title>
        <authorList>
            <person name="Haridas S."/>
            <person name="Albert R."/>
            <person name="Binder M."/>
            <person name="Bloem J."/>
            <person name="Labutti K."/>
            <person name="Salamov A."/>
            <person name="Andreopoulos B."/>
            <person name="Baker S."/>
            <person name="Barry K."/>
            <person name="Bills G."/>
            <person name="Bluhm B."/>
            <person name="Cannon C."/>
            <person name="Castanera R."/>
            <person name="Culley D."/>
            <person name="Daum C."/>
            <person name="Ezra D."/>
            <person name="Gonzalez J."/>
            <person name="Henrissat B."/>
            <person name="Kuo A."/>
            <person name="Liang C."/>
            <person name="Lipzen A."/>
            <person name="Lutzoni F."/>
            <person name="Magnuson J."/>
            <person name="Mondo S."/>
            <person name="Nolan M."/>
            <person name="Ohm R."/>
            <person name="Pangilinan J."/>
            <person name="Park H.-J."/>
            <person name="Ramirez L."/>
            <person name="Alfaro M."/>
            <person name="Sun H."/>
            <person name="Tritt A."/>
            <person name="Yoshinaga Y."/>
            <person name="Zwiers L.-H."/>
            <person name="Turgeon B."/>
            <person name="Goodwin S."/>
            <person name="Spatafora J."/>
            <person name="Crous P."/>
            <person name="Grigoriev I."/>
        </authorList>
    </citation>
    <scope>NUCLEOTIDE SEQUENCE</scope>
    <source>
        <strain evidence="1">CBS 525.71</strain>
    </source>
</reference>
<gene>
    <name evidence="1" type="ORF">BU25DRAFT_349696</name>
</gene>
<accession>A0ACB6RP55</accession>
<name>A0ACB6RP55_9PLEO</name>
<proteinExistence type="predicted"/>
<evidence type="ECO:0000313" key="2">
    <source>
        <dbReference type="Proteomes" id="UP000799754"/>
    </source>
</evidence>
<organism evidence="1 2">
    <name type="scientific">Macroventuria anomochaeta</name>
    <dbReference type="NCBI Taxonomy" id="301207"/>
    <lineage>
        <taxon>Eukaryota</taxon>
        <taxon>Fungi</taxon>
        <taxon>Dikarya</taxon>
        <taxon>Ascomycota</taxon>
        <taxon>Pezizomycotina</taxon>
        <taxon>Dothideomycetes</taxon>
        <taxon>Pleosporomycetidae</taxon>
        <taxon>Pleosporales</taxon>
        <taxon>Pleosporineae</taxon>
        <taxon>Didymellaceae</taxon>
        <taxon>Macroventuria</taxon>
    </lineage>
</organism>
<comment type="caution">
    <text evidence="1">The sequence shown here is derived from an EMBL/GenBank/DDBJ whole genome shotgun (WGS) entry which is preliminary data.</text>
</comment>
<sequence length="361" mass="39025">MNTVSVAGDGVALLYAAIILLVLTWVTVSMRVCVRIWRKVLGMDDYLMVVGLILFSVTACLCIVSCFYGSGQKAKVLPALTISKGIETFYVAEYFYAVGAAIIKCSISVTLLRIAASQRRYNWSLYAIMGLTCVAAIVFCAGIASICQPIETLWGEAKGSCNLQLNSNVSFFFSAIEILTDWSLAILPAILLWNVQMKGSVKTSVAVILALASVASCATIVRLRYLALYSDAGEFMYSTGKIGFWSLMEEGIGIVAGSLPALRPLLSLRVGFSSSMNTPGAATSGRSEPLSRNKHARSRSGVVMMDTFQTLGDGDEVEHDDGDSQKNIVKETKYVVTSSYVAVSEERVKSQVLGWEQALKT</sequence>
<dbReference type="EMBL" id="MU006735">
    <property type="protein sequence ID" value="KAF2623671.1"/>
    <property type="molecule type" value="Genomic_DNA"/>
</dbReference>